<sequence length="72" mass="8000">DKRRVILKGSRDQIDAAKTLLLQKVMAINEALPTQKEANVAKKKLRKQQVKLGASLSLSQASFTTDLMFSKT</sequence>
<organism evidence="1 2">
    <name type="scientific">Halocaridina rubra</name>
    <name type="common">Hawaiian red shrimp</name>
    <dbReference type="NCBI Taxonomy" id="373956"/>
    <lineage>
        <taxon>Eukaryota</taxon>
        <taxon>Metazoa</taxon>
        <taxon>Ecdysozoa</taxon>
        <taxon>Arthropoda</taxon>
        <taxon>Crustacea</taxon>
        <taxon>Multicrustacea</taxon>
        <taxon>Malacostraca</taxon>
        <taxon>Eumalacostraca</taxon>
        <taxon>Eucarida</taxon>
        <taxon>Decapoda</taxon>
        <taxon>Pleocyemata</taxon>
        <taxon>Caridea</taxon>
        <taxon>Atyoidea</taxon>
        <taxon>Atyidae</taxon>
        <taxon>Halocaridina</taxon>
    </lineage>
</organism>
<proteinExistence type="predicted"/>
<protein>
    <submittedName>
        <fullName evidence="1">Uncharacterized protein</fullName>
    </submittedName>
</protein>
<gene>
    <name evidence="1" type="ORF">SK128_007676</name>
</gene>
<comment type="caution">
    <text evidence="1">The sequence shown here is derived from an EMBL/GenBank/DDBJ whole genome shotgun (WGS) entry which is preliminary data.</text>
</comment>
<accession>A0AAN8X160</accession>
<dbReference type="AlphaFoldDB" id="A0AAN8X160"/>
<dbReference type="Proteomes" id="UP001381693">
    <property type="component" value="Unassembled WGS sequence"/>
</dbReference>
<keyword evidence="2" id="KW-1185">Reference proteome</keyword>
<name>A0AAN8X160_HALRR</name>
<evidence type="ECO:0000313" key="1">
    <source>
        <dbReference type="EMBL" id="KAK7071039.1"/>
    </source>
</evidence>
<evidence type="ECO:0000313" key="2">
    <source>
        <dbReference type="Proteomes" id="UP001381693"/>
    </source>
</evidence>
<reference evidence="1 2" key="1">
    <citation type="submission" date="2023-11" db="EMBL/GenBank/DDBJ databases">
        <title>Halocaridina rubra genome assembly.</title>
        <authorList>
            <person name="Smith C."/>
        </authorList>
    </citation>
    <scope>NUCLEOTIDE SEQUENCE [LARGE SCALE GENOMIC DNA]</scope>
    <source>
        <strain evidence="1">EP-1</strain>
        <tissue evidence="1">Whole</tissue>
    </source>
</reference>
<dbReference type="EMBL" id="JAXCGZ010015160">
    <property type="protein sequence ID" value="KAK7071039.1"/>
    <property type="molecule type" value="Genomic_DNA"/>
</dbReference>
<feature type="non-terminal residue" evidence="1">
    <location>
        <position position="1"/>
    </location>
</feature>